<dbReference type="KEGG" id="thd:BHV28_13730"/>
<keyword evidence="7 15" id="KW-0375">Hydrogen ion transport</keyword>
<keyword evidence="4 15" id="KW-1003">Cell membrane</keyword>
<protein>
    <recommendedName>
        <fullName evidence="15">ATP synthase subunit b</fullName>
    </recommendedName>
    <alternativeName>
        <fullName evidence="15">ATP synthase F(0) sector subunit b</fullName>
    </alternativeName>
    <alternativeName>
        <fullName evidence="15">ATPase subunit I</fullName>
    </alternativeName>
    <alternativeName>
        <fullName evidence="15">F-type ATPase subunit b</fullName>
        <shortName evidence="15">F-ATPase subunit b</shortName>
    </alternativeName>
</protein>
<evidence type="ECO:0000256" key="9">
    <source>
        <dbReference type="ARBA" id="ARBA00023065"/>
    </source>
</evidence>
<dbReference type="CDD" id="cd06503">
    <property type="entry name" value="ATP-synt_Fo_b"/>
    <property type="match status" value="1"/>
</dbReference>
<evidence type="ECO:0000256" key="11">
    <source>
        <dbReference type="ARBA" id="ARBA00023310"/>
    </source>
</evidence>
<evidence type="ECO:0000256" key="6">
    <source>
        <dbReference type="ARBA" id="ARBA00022692"/>
    </source>
</evidence>
<comment type="function">
    <text evidence="13">Component of the F(0) channel, it forms part of the peripheral stalk, linking F(1) to F(0). The b'-subunit is a diverged and duplicated form of b found in plants and photosynthetic bacteria.</text>
</comment>
<dbReference type="HAMAP" id="MF_01398">
    <property type="entry name" value="ATP_synth_b_bprime"/>
    <property type="match status" value="1"/>
</dbReference>
<dbReference type="Pfam" id="PF00430">
    <property type="entry name" value="ATP-synt_B"/>
    <property type="match status" value="1"/>
</dbReference>
<dbReference type="EMBL" id="CP017315">
    <property type="protein sequence ID" value="AQS42056.1"/>
    <property type="molecule type" value="Genomic_DNA"/>
</dbReference>
<dbReference type="GO" id="GO:0046961">
    <property type="term" value="F:proton-transporting ATPase activity, rotational mechanism"/>
    <property type="evidence" value="ECO:0007669"/>
    <property type="project" value="TreeGrafter"/>
</dbReference>
<comment type="function">
    <text evidence="12 15">F(1)F(0) ATP synthase produces ATP from ADP in the presence of a proton or sodium gradient. F-type ATPases consist of two structural domains, F(1) containing the extramembraneous catalytic core and F(0) containing the membrane proton channel, linked together by a central stalk and a peripheral stalk. During catalysis, ATP synthesis in the catalytic domain of F(1) is coupled via a rotary mechanism of the central stalk subunits to proton translocation.</text>
</comment>
<evidence type="ECO:0000256" key="16">
    <source>
        <dbReference type="RuleBase" id="RU003848"/>
    </source>
</evidence>
<dbReference type="PANTHER" id="PTHR33445">
    <property type="entry name" value="ATP SYNTHASE SUBUNIT B', CHLOROPLASTIC"/>
    <property type="match status" value="1"/>
</dbReference>
<dbReference type="NCBIfam" id="NF006612">
    <property type="entry name" value="PRK09174.1"/>
    <property type="match status" value="1"/>
</dbReference>
<accession>A0A1U9JW32</accession>
<evidence type="ECO:0000256" key="8">
    <source>
        <dbReference type="ARBA" id="ARBA00022989"/>
    </source>
</evidence>
<gene>
    <name evidence="15" type="primary">atpF</name>
    <name evidence="17" type="ORF">BHV28_13730</name>
</gene>
<evidence type="ECO:0000256" key="2">
    <source>
        <dbReference type="ARBA" id="ARBA00005513"/>
    </source>
</evidence>
<keyword evidence="3 15" id="KW-0813">Transport</keyword>
<evidence type="ECO:0000256" key="14">
    <source>
        <dbReference type="ARBA" id="ARBA00025830"/>
    </source>
</evidence>
<keyword evidence="11 15" id="KW-0066">ATP synthesis</keyword>
<feature type="transmembrane region" description="Helical" evidence="15">
    <location>
        <begin position="35"/>
        <end position="53"/>
    </location>
</feature>
<evidence type="ECO:0000256" key="15">
    <source>
        <dbReference type="HAMAP-Rule" id="MF_01398"/>
    </source>
</evidence>
<comment type="subunit">
    <text evidence="14 15">F-type ATPases have 2 components, F(1) - the catalytic core - and F(0) - the membrane proton channel. F(1) has five subunits: alpha(3), beta(3), gamma(1), delta(1), epsilon(1). F(0) has three main subunits: a(1), b(2) and c(10-14). The alpha and beta chains form an alternating ring which encloses part of the gamma chain. F(1) is attached to F(0) by a central stalk formed by the gamma and epsilon chains, while a peripheral stalk is formed by the delta and b chains.</text>
</comment>
<dbReference type="Proteomes" id="UP000188912">
    <property type="component" value="Chromosome"/>
</dbReference>
<evidence type="ECO:0000256" key="7">
    <source>
        <dbReference type="ARBA" id="ARBA00022781"/>
    </source>
</evidence>
<keyword evidence="5 15" id="KW-0138">CF(0)</keyword>
<dbReference type="GO" id="GO:0046933">
    <property type="term" value="F:proton-transporting ATP synthase activity, rotational mechanism"/>
    <property type="evidence" value="ECO:0007669"/>
    <property type="project" value="UniProtKB-UniRule"/>
</dbReference>
<dbReference type="PANTHER" id="PTHR33445:SF1">
    <property type="entry name" value="ATP SYNTHASE SUBUNIT B"/>
    <property type="match status" value="1"/>
</dbReference>
<sequence>MFISSALAQTDGHAAPAAARVFPPFDTSYFSSHLFWLAVSFGLFYLFMARVVLPRIGGVIELRRDRIASDLDQAARMKEEADAAVAIYEKVLADARLRAASIARTATEEARMKTEAEHRDVEAGLEKKLAESEKRIAEIRDKALQDVGAIAEDTAAELVEKLVGKVDKAAVSKAVQSAGN</sequence>
<dbReference type="STRING" id="1902579.BHV28_13730"/>
<organism evidence="17 18">
    <name type="scientific">Candidatus Tokpelaia hoelldobleri</name>
    <dbReference type="NCBI Taxonomy" id="1902579"/>
    <lineage>
        <taxon>Bacteria</taxon>
        <taxon>Pseudomonadati</taxon>
        <taxon>Pseudomonadota</taxon>
        <taxon>Alphaproteobacteria</taxon>
        <taxon>Hyphomicrobiales</taxon>
        <taxon>Candidatus Tokpelaia</taxon>
    </lineage>
</organism>
<keyword evidence="6 15" id="KW-0812">Transmembrane</keyword>
<reference evidence="17 18" key="2">
    <citation type="journal article" date="2016" name="Sci. Rep.">
        <title>The genome of Rhizobiales bacteria in predatory ants reveals urease gene functions but no genes for nitrogen fixation.</title>
        <authorList>
            <person name="Neuvonen M.M."/>
            <person name="Tamarit D."/>
            <person name="Naslund K."/>
            <person name="Liebig J."/>
            <person name="Feldhaar H."/>
            <person name="Moran N.A."/>
            <person name="Guy L."/>
            <person name="Andersson S.G."/>
        </authorList>
    </citation>
    <scope>NUCLEOTIDE SEQUENCE [LARGE SCALE GENOMIC DNA]</scope>
    <source>
        <strain evidence="17 18">Hsal</strain>
    </source>
</reference>
<comment type="subcellular location">
    <subcellularLocation>
        <location evidence="1">Cell inner membrane</location>
        <topology evidence="1">Single-pass membrane protein</topology>
    </subcellularLocation>
    <subcellularLocation>
        <location evidence="15">Cell membrane</location>
        <topology evidence="15">Single-pass membrane protein</topology>
    </subcellularLocation>
</comment>
<evidence type="ECO:0000256" key="1">
    <source>
        <dbReference type="ARBA" id="ARBA00004377"/>
    </source>
</evidence>
<dbReference type="AlphaFoldDB" id="A0A1U9JW32"/>
<evidence type="ECO:0000256" key="3">
    <source>
        <dbReference type="ARBA" id="ARBA00022448"/>
    </source>
</evidence>
<dbReference type="InterPro" id="IPR050059">
    <property type="entry name" value="ATP_synthase_B_chain"/>
</dbReference>
<dbReference type="InterPro" id="IPR002146">
    <property type="entry name" value="ATP_synth_b/b'su_bac/chlpt"/>
</dbReference>
<keyword evidence="8 15" id="KW-1133">Transmembrane helix</keyword>
<evidence type="ECO:0000256" key="5">
    <source>
        <dbReference type="ARBA" id="ARBA00022547"/>
    </source>
</evidence>
<dbReference type="GO" id="GO:0005886">
    <property type="term" value="C:plasma membrane"/>
    <property type="evidence" value="ECO:0007669"/>
    <property type="project" value="UniProtKB-SubCell"/>
</dbReference>
<evidence type="ECO:0000313" key="18">
    <source>
        <dbReference type="Proteomes" id="UP000188912"/>
    </source>
</evidence>
<keyword evidence="10 15" id="KW-0472">Membrane</keyword>
<comment type="similarity">
    <text evidence="2 15 16">Belongs to the ATPase B chain family.</text>
</comment>
<evidence type="ECO:0000256" key="4">
    <source>
        <dbReference type="ARBA" id="ARBA00022475"/>
    </source>
</evidence>
<keyword evidence="9 15" id="KW-0406">Ion transport</keyword>
<keyword evidence="18" id="KW-1185">Reference proteome</keyword>
<evidence type="ECO:0000256" key="10">
    <source>
        <dbReference type="ARBA" id="ARBA00023136"/>
    </source>
</evidence>
<evidence type="ECO:0000256" key="12">
    <source>
        <dbReference type="ARBA" id="ARBA00025198"/>
    </source>
</evidence>
<dbReference type="GO" id="GO:0045259">
    <property type="term" value="C:proton-transporting ATP synthase complex"/>
    <property type="evidence" value="ECO:0007669"/>
    <property type="project" value="UniProtKB-KW"/>
</dbReference>
<evidence type="ECO:0000256" key="13">
    <source>
        <dbReference type="ARBA" id="ARBA00025614"/>
    </source>
</evidence>
<reference evidence="17 18" key="1">
    <citation type="journal article" date="2010" name="Science">
        <title>Genomic comparison of the ants Camponotus floridanus and Harpegnathos saltator.</title>
        <authorList>
            <person name="Bonasio R."/>
            <person name="Zhang G."/>
            <person name="Ye C."/>
            <person name="Mutti N.S."/>
            <person name="Fang X."/>
            <person name="Qin N."/>
            <person name="Donahue G."/>
            <person name="Yang P."/>
            <person name="Li Q."/>
            <person name="Li C."/>
            <person name="Zhang P."/>
            <person name="Huang Z."/>
            <person name="Berger S.L."/>
            <person name="Reinberg D."/>
            <person name="Wang J."/>
            <person name="Liebig J."/>
        </authorList>
    </citation>
    <scope>NUCLEOTIDE SEQUENCE [LARGE SCALE GENOMIC DNA]</scope>
    <source>
        <strain evidence="17 18">Hsal</strain>
    </source>
</reference>
<proteinExistence type="inferred from homology"/>
<name>A0A1U9JW32_9HYPH</name>
<evidence type="ECO:0000313" key="17">
    <source>
        <dbReference type="EMBL" id="AQS42056.1"/>
    </source>
</evidence>